<gene>
    <name evidence="2" type="ORF">MMF97_09745</name>
</gene>
<sequence>MKFKLDSVILYVQNVERLKTFYTEILKLQILEEDLPIWVLLSAGAFKIGLHKMGETYADQIKEGYKFDNNTKLVFEIEDDIHKVRTHLLEQGVAMRAIKTYDDYAYLLCDGEDPEGNVFQLKQQKYVL</sequence>
<protein>
    <recommendedName>
        <fullName evidence="1">VOC domain-containing protein</fullName>
    </recommendedName>
</protein>
<evidence type="ECO:0000313" key="3">
    <source>
        <dbReference type="Proteomes" id="UP001165460"/>
    </source>
</evidence>
<dbReference type="EMBL" id="JALGBH010000002">
    <property type="protein sequence ID" value="MCJ0742992.1"/>
    <property type="molecule type" value="Genomic_DNA"/>
</dbReference>
<reference evidence="2" key="1">
    <citation type="submission" date="2022-03" db="EMBL/GenBank/DDBJ databases">
        <authorList>
            <person name="Woo C.Y."/>
        </authorList>
    </citation>
    <scope>NUCLEOTIDE SEQUENCE</scope>
    <source>
        <strain evidence="2">CYS-01</strain>
    </source>
</reference>
<evidence type="ECO:0000259" key="1">
    <source>
        <dbReference type="PROSITE" id="PS51819"/>
    </source>
</evidence>
<proteinExistence type="predicted"/>
<dbReference type="InterPro" id="IPR004360">
    <property type="entry name" value="Glyas_Fos-R_dOase_dom"/>
</dbReference>
<dbReference type="InterPro" id="IPR037523">
    <property type="entry name" value="VOC_core"/>
</dbReference>
<feature type="domain" description="VOC" evidence="1">
    <location>
        <begin position="4"/>
        <end position="124"/>
    </location>
</feature>
<dbReference type="Pfam" id="PF00903">
    <property type="entry name" value="Glyoxalase"/>
    <property type="match status" value="1"/>
</dbReference>
<dbReference type="Proteomes" id="UP001165460">
    <property type="component" value="Unassembled WGS sequence"/>
</dbReference>
<dbReference type="SUPFAM" id="SSF54593">
    <property type="entry name" value="Glyoxalase/Bleomycin resistance protein/Dihydroxybiphenyl dioxygenase"/>
    <property type="match status" value="1"/>
</dbReference>
<dbReference type="InterPro" id="IPR029068">
    <property type="entry name" value="Glyas_Bleomycin-R_OHBP_Dase"/>
</dbReference>
<organism evidence="2 3">
    <name type="scientific">Pedobacter montanisoli</name>
    <dbReference type="NCBI Taxonomy" id="2923277"/>
    <lineage>
        <taxon>Bacteria</taxon>
        <taxon>Pseudomonadati</taxon>
        <taxon>Bacteroidota</taxon>
        <taxon>Sphingobacteriia</taxon>
        <taxon>Sphingobacteriales</taxon>
        <taxon>Sphingobacteriaceae</taxon>
        <taxon>Pedobacter</taxon>
    </lineage>
</organism>
<dbReference type="Gene3D" id="3.10.180.10">
    <property type="entry name" value="2,3-Dihydroxybiphenyl 1,2-Dioxygenase, domain 1"/>
    <property type="match status" value="1"/>
</dbReference>
<keyword evidence="3" id="KW-1185">Reference proteome</keyword>
<evidence type="ECO:0000313" key="2">
    <source>
        <dbReference type="EMBL" id="MCJ0742992.1"/>
    </source>
</evidence>
<accession>A0ABS9ZXH5</accession>
<dbReference type="PROSITE" id="PS51819">
    <property type="entry name" value="VOC"/>
    <property type="match status" value="1"/>
</dbReference>
<name>A0ABS9ZXH5_9SPHI</name>
<dbReference type="RefSeq" id="WP_243361960.1">
    <property type="nucleotide sequence ID" value="NZ_JALGBH010000002.1"/>
</dbReference>
<comment type="caution">
    <text evidence="2">The sequence shown here is derived from an EMBL/GenBank/DDBJ whole genome shotgun (WGS) entry which is preliminary data.</text>
</comment>